<feature type="compositionally biased region" description="Polar residues" evidence="1">
    <location>
        <begin position="36"/>
        <end position="56"/>
    </location>
</feature>
<organism evidence="2 3">
    <name type="scientific">Globodera pallida</name>
    <name type="common">Potato cyst nematode worm</name>
    <name type="synonym">Heterodera pallida</name>
    <dbReference type="NCBI Taxonomy" id="36090"/>
    <lineage>
        <taxon>Eukaryota</taxon>
        <taxon>Metazoa</taxon>
        <taxon>Ecdysozoa</taxon>
        <taxon>Nematoda</taxon>
        <taxon>Chromadorea</taxon>
        <taxon>Rhabditida</taxon>
        <taxon>Tylenchina</taxon>
        <taxon>Tylenchomorpha</taxon>
        <taxon>Tylenchoidea</taxon>
        <taxon>Heteroderidae</taxon>
        <taxon>Heteroderinae</taxon>
        <taxon>Globodera</taxon>
    </lineage>
</organism>
<dbReference type="Proteomes" id="UP000050741">
    <property type="component" value="Unassembled WGS sequence"/>
</dbReference>
<reference evidence="3" key="2">
    <citation type="submission" date="2016-06" db="UniProtKB">
        <authorList>
            <consortium name="WormBaseParasite"/>
        </authorList>
    </citation>
    <scope>IDENTIFICATION</scope>
</reference>
<proteinExistence type="predicted"/>
<accession>A0A183C5G9</accession>
<reference evidence="2" key="1">
    <citation type="submission" date="2014-05" db="EMBL/GenBank/DDBJ databases">
        <title>The genome and life-stage specific transcriptomes of Globodera pallida elucidate key aspects of plant parasitism by a cyst nematode.</title>
        <authorList>
            <person name="Cotton J.A."/>
            <person name="Lilley C.J."/>
            <person name="Jones L.M."/>
            <person name="Kikuchi T."/>
            <person name="Reid A.J."/>
            <person name="Thorpe P."/>
            <person name="Tsai I.J."/>
            <person name="Beasley H."/>
            <person name="Blok V."/>
            <person name="Cock P.J.A."/>
            <person name="Van den Akker S.E."/>
            <person name="Holroyd N."/>
            <person name="Hunt M."/>
            <person name="Mantelin S."/>
            <person name="Naghra H."/>
            <person name="Pain A."/>
            <person name="Palomares-Rius J.E."/>
            <person name="Zarowiecki M."/>
            <person name="Berriman M."/>
            <person name="Jones J.T."/>
            <person name="Urwin P.E."/>
        </authorList>
    </citation>
    <scope>NUCLEOTIDE SEQUENCE [LARGE SCALE GENOMIC DNA]</scope>
    <source>
        <strain evidence="2">Lindley</strain>
    </source>
</reference>
<evidence type="ECO:0000313" key="2">
    <source>
        <dbReference type="Proteomes" id="UP000050741"/>
    </source>
</evidence>
<protein>
    <submittedName>
        <fullName evidence="3">RanBP2-type domain-containing protein</fullName>
    </submittedName>
</protein>
<dbReference type="WBParaSite" id="GPLIN_000811400">
    <property type="protein sequence ID" value="GPLIN_000811400"/>
    <property type="gene ID" value="GPLIN_000811400"/>
</dbReference>
<sequence length="139" mass="15568">MSAANVDDASKTENNSQHSDQAESTASSHIPPEIASLSQLSISEPKTKPSSPTAPNKWTLWRYDCRDMPGHKCFTKPCAFCDQVDKLKGVSKGKATESTDRWESYLKKGKSFDDEQMLTKTSYPLVVPWQSQKDSYNFV</sequence>
<keyword evidence="2" id="KW-1185">Reference proteome</keyword>
<evidence type="ECO:0000313" key="3">
    <source>
        <dbReference type="WBParaSite" id="GPLIN_000811400"/>
    </source>
</evidence>
<dbReference type="AlphaFoldDB" id="A0A183C5G9"/>
<feature type="compositionally biased region" description="Polar residues" evidence="1">
    <location>
        <begin position="12"/>
        <end position="28"/>
    </location>
</feature>
<feature type="region of interest" description="Disordered" evidence="1">
    <location>
        <begin position="1"/>
        <end position="57"/>
    </location>
</feature>
<name>A0A183C5G9_GLOPA</name>
<evidence type="ECO:0000256" key="1">
    <source>
        <dbReference type="SAM" id="MobiDB-lite"/>
    </source>
</evidence>